<accession>A0A1X7TW78</accession>
<dbReference type="InParanoid" id="A0A1X7TW78"/>
<evidence type="ECO:0000256" key="1">
    <source>
        <dbReference type="SAM" id="Phobius"/>
    </source>
</evidence>
<sequence length="56" mass="6318">DLLTKLVSVVFIVLSLCCRLLSLILSTYQLVCTIYCGLRPHLVDLILRLHCKDSSI</sequence>
<keyword evidence="1" id="KW-1133">Transmembrane helix</keyword>
<evidence type="ECO:0000313" key="2">
    <source>
        <dbReference type="EnsemblMetazoa" id="Aqu2.1.19439_001"/>
    </source>
</evidence>
<dbReference type="AlphaFoldDB" id="A0A1X7TW78"/>
<feature type="transmembrane region" description="Helical" evidence="1">
    <location>
        <begin position="6"/>
        <end position="25"/>
    </location>
</feature>
<proteinExistence type="predicted"/>
<keyword evidence="1" id="KW-0472">Membrane</keyword>
<name>A0A1X7TW78_AMPQE</name>
<keyword evidence="1" id="KW-0812">Transmembrane</keyword>
<protein>
    <submittedName>
        <fullName evidence="2">Uncharacterized protein</fullName>
    </submittedName>
</protein>
<dbReference type="EnsemblMetazoa" id="Aqu2.1.19439_001">
    <property type="protein sequence ID" value="Aqu2.1.19439_001"/>
    <property type="gene ID" value="Aqu2.1.19439"/>
</dbReference>
<organism evidence="2">
    <name type="scientific">Amphimedon queenslandica</name>
    <name type="common">Sponge</name>
    <dbReference type="NCBI Taxonomy" id="400682"/>
    <lineage>
        <taxon>Eukaryota</taxon>
        <taxon>Metazoa</taxon>
        <taxon>Porifera</taxon>
        <taxon>Demospongiae</taxon>
        <taxon>Heteroscleromorpha</taxon>
        <taxon>Haplosclerida</taxon>
        <taxon>Niphatidae</taxon>
        <taxon>Amphimedon</taxon>
    </lineage>
</organism>
<reference evidence="2" key="1">
    <citation type="submission" date="2017-05" db="UniProtKB">
        <authorList>
            <consortium name="EnsemblMetazoa"/>
        </authorList>
    </citation>
    <scope>IDENTIFICATION</scope>
</reference>